<organism evidence="1 2">
    <name type="scientific">Paractinoplanes bogorensis</name>
    <dbReference type="NCBI Taxonomy" id="1610840"/>
    <lineage>
        <taxon>Bacteria</taxon>
        <taxon>Bacillati</taxon>
        <taxon>Actinomycetota</taxon>
        <taxon>Actinomycetes</taxon>
        <taxon>Micromonosporales</taxon>
        <taxon>Micromonosporaceae</taxon>
        <taxon>Paractinoplanes</taxon>
    </lineage>
</organism>
<dbReference type="RefSeq" id="WP_215791512.1">
    <property type="nucleotide sequence ID" value="NZ_JAHKKG010000008.1"/>
</dbReference>
<proteinExistence type="predicted"/>
<evidence type="ECO:0000313" key="1">
    <source>
        <dbReference type="EMBL" id="MBU2667264.1"/>
    </source>
</evidence>
<protein>
    <submittedName>
        <fullName evidence="1">DUF1702 family protein</fullName>
    </submittedName>
</protein>
<dbReference type="Pfam" id="PF08012">
    <property type="entry name" value="DUF1702"/>
    <property type="match status" value="1"/>
</dbReference>
<dbReference type="EMBL" id="JAHKKG010000008">
    <property type="protein sequence ID" value="MBU2667264.1"/>
    <property type="molecule type" value="Genomic_DNA"/>
</dbReference>
<evidence type="ECO:0000313" key="2">
    <source>
        <dbReference type="Proteomes" id="UP001519654"/>
    </source>
</evidence>
<reference evidence="1 2" key="1">
    <citation type="submission" date="2021-06" db="EMBL/GenBank/DDBJ databases">
        <title>Actinoplanes lichenicola sp. nov., and Actinoplanes ovalisporus sp. nov., isolated from lichen in Thailand.</title>
        <authorList>
            <person name="Saeng-In P."/>
            <person name="Kanchanasin P."/>
            <person name="Yuki M."/>
            <person name="Kudo T."/>
            <person name="Ohkuma M."/>
            <person name="Phongsopitanun W."/>
            <person name="Tanasupawat S."/>
        </authorList>
    </citation>
    <scope>NUCLEOTIDE SEQUENCE [LARGE SCALE GENOMIC DNA]</scope>
    <source>
        <strain evidence="1 2">NBRC 110975</strain>
    </source>
</reference>
<dbReference type="Proteomes" id="UP001519654">
    <property type="component" value="Unassembled WGS sequence"/>
</dbReference>
<gene>
    <name evidence="1" type="ORF">KOI35_27515</name>
</gene>
<accession>A0ABS5YX26</accession>
<keyword evidence="2" id="KW-1185">Reference proteome</keyword>
<sequence length="311" mass="33468">MARPRPSDLLRLRPAQVDFARRGFRTEPAAARAGLEGSALAFVDGFNRELATSVAEPPDLSGIEPDRRGFAAEGAAMAAGMLDRLRVRTGPGRLGRLFVAYAENYEYLLHVGVGWTMAKLRTPLPQPVPDAGLTRWLAYDGWGFCRAFFAGPVALARWSAHRGRCGDICAIRYQGLGRSLWFRDCGRPGPIAERIGRLPAEHRTDVWSGVGLAAVYAGAVDATVYPQLVEAAGPDRPALAQGAAFAAEAHRRGGHLPAHLPGAVRALTGAGVDEAADWTWAARSGLDRHSAGPGDFQTWRRRIQRQAAFAG</sequence>
<comment type="caution">
    <text evidence="1">The sequence shown here is derived from an EMBL/GenBank/DDBJ whole genome shotgun (WGS) entry which is preliminary data.</text>
</comment>
<dbReference type="InterPro" id="IPR012964">
    <property type="entry name" value="DUF1702"/>
</dbReference>
<name>A0ABS5YX26_9ACTN</name>